<gene>
    <name evidence="1" type="ORF">B4088_5470</name>
</gene>
<name>A0A164LED6_BACCE</name>
<dbReference type="RefSeq" id="WP_063262987.1">
    <property type="nucleotide sequence ID" value="NZ_LJKE01000104.1"/>
</dbReference>
<dbReference type="PATRIC" id="fig|1396.535.peg.6042"/>
<proteinExistence type="predicted"/>
<comment type="caution">
    <text evidence="1">The sequence shown here is derived from an EMBL/GenBank/DDBJ whole genome shotgun (WGS) entry which is preliminary data.</text>
</comment>
<protein>
    <submittedName>
        <fullName evidence="1">Uncharacterized protein</fullName>
    </submittedName>
</protein>
<dbReference type="EMBL" id="LJKE01000104">
    <property type="protein sequence ID" value="KZD55725.1"/>
    <property type="molecule type" value="Genomic_DNA"/>
</dbReference>
<organism evidence="1 2">
    <name type="scientific">Bacillus cereus</name>
    <dbReference type="NCBI Taxonomy" id="1396"/>
    <lineage>
        <taxon>Bacteria</taxon>
        <taxon>Bacillati</taxon>
        <taxon>Bacillota</taxon>
        <taxon>Bacilli</taxon>
        <taxon>Bacillales</taxon>
        <taxon>Bacillaceae</taxon>
        <taxon>Bacillus</taxon>
        <taxon>Bacillus cereus group</taxon>
    </lineage>
</organism>
<evidence type="ECO:0000313" key="1">
    <source>
        <dbReference type="EMBL" id="KZD55725.1"/>
    </source>
</evidence>
<sequence length="503" mass="56746">MKKFVLGMSFAALLAGVANVPGEKNVAHAAEKKLWNPIPNYTQKGEPFQVRNFYYDKGDVAENEVVTKEVLYIDKAMQLYDNSNGKPLNVWLAPQLIEITNGTSIQEKPGSGYFLEVNTWLGPKWIKWTFPQNTGHNEFPSVKMTYPVSGKGSEVFQSVSNKTNIPIYKTPGYNGVVDGYIAPQELAVTSVGLGDFNGFYNHGYISVIDPTSSQNGYIGIQTWLGERWVKVSDIDTEGINQEIYPVTNSNMFRLYESPERNNTFNYTGLAITAQKVEAIQRKGQFIQIKTWMGDKWIEADEYISNLNAGDVFVPGETTISMKPDTKHYDHPEYSGIAEKIINPEVIKSTGAFYKENGEVWYYNEMGKWVSGEEVDSITQATGKIENTRNMELYGDDFYSEHSYLTPQTLDFKSKLGSWYLINTWIGDKWVKVGQDDIVTVDEKDLTLTETVQLYKTAVKVDSQLVGDVSAQVVKEVGRQTVGKEKWIQVKVPSTNQEGWILEV</sequence>
<dbReference type="AlphaFoldDB" id="A0A164LED6"/>
<dbReference type="Proteomes" id="UP000076482">
    <property type="component" value="Unassembled WGS sequence"/>
</dbReference>
<accession>A0A164LED6</accession>
<reference evidence="1 2" key="1">
    <citation type="submission" date="2015-09" db="EMBL/GenBank/DDBJ databases">
        <title>Bacillus cereus food isolates.</title>
        <authorList>
            <person name="Boekhorst J."/>
        </authorList>
    </citation>
    <scope>NUCLEOTIDE SEQUENCE [LARGE SCALE GENOMIC DNA]</scope>
    <source>
        <strain evidence="1 2">B4088</strain>
    </source>
</reference>
<evidence type="ECO:0000313" key="2">
    <source>
        <dbReference type="Proteomes" id="UP000076482"/>
    </source>
</evidence>